<evidence type="ECO:0000313" key="3">
    <source>
        <dbReference type="Proteomes" id="UP000515158"/>
    </source>
</evidence>
<name>A0A6P8Z7F4_THRPL</name>
<dbReference type="Proteomes" id="UP000515158">
    <property type="component" value="Unplaced"/>
</dbReference>
<reference evidence="4" key="1">
    <citation type="submission" date="2025-08" db="UniProtKB">
        <authorList>
            <consortium name="RefSeq"/>
        </authorList>
    </citation>
    <scope>IDENTIFICATION</scope>
    <source>
        <tissue evidence="4">Total insect</tissue>
    </source>
</reference>
<proteinExistence type="predicted"/>
<dbReference type="GeneID" id="117646140"/>
<organism evidence="4">
    <name type="scientific">Thrips palmi</name>
    <name type="common">Melon thrips</name>
    <dbReference type="NCBI Taxonomy" id="161013"/>
    <lineage>
        <taxon>Eukaryota</taxon>
        <taxon>Metazoa</taxon>
        <taxon>Ecdysozoa</taxon>
        <taxon>Arthropoda</taxon>
        <taxon>Hexapoda</taxon>
        <taxon>Insecta</taxon>
        <taxon>Pterygota</taxon>
        <taxon>Neoptera</taxon>
        <taxon>Paraneoptera</taxon>
        <taxon>Thysanoptera</taxon>
        <taxon>Terebrantia</taxon>
        <taxon>Thripoidea</taxon>
        <taxon>Thripidae</taxon>
        <taxon>Thrips</taxon>
    </lineage>
</organism>
<accession>A0A6P8Z7F4</accession>
<feature type="region of interest" description="Disordered" evidence="1">
    <location>
        <begin position="25"/>
        <end position="110"/>
    </location>
</feature>
<evidence type="ECO:0000256" key="1">
    <source>
        <dbReference type="SAM" id="MobiDB-lite"/>
    </source>
</evidence>
<dbReference type="InParanoid" id="A0A6P8Z7F4"/>
<evidence type="ECO:0000256" key="2">
    <source>
        <dbReference type="SAM" id="SignalP"/>
    </source>
</evidence>
<feature type="compositionally biased region" description="Basic and acidic residues" evidence="1">
    <location>
        <begin position="58"/>
        <end position="70"/>
    </location>
</feature>
<keyword evidence="2" id="KW-0732">Signal</keyword>
<feature type="compositionally biased region" description="Basic residues" evidence="1">
    <location>
        <begin position="28"/>
        <end position="37"/>
    </location>
</feature>
<keyword evidence="3" id="KW-1185">Reference proteome</keyword>
<feature type="chain" id="PRO_5028073064" evidence="2">
    <location>
        <begin position="24"/>
        <end position="110"/>
    </location>
</feature>
<dbReference type="KEGG" id="tpal:117646140"/>
<sequence>MARLITFIALVCICLAAAMMVAGEHKPPPHKLAKRAGKWSISKAPGSPTKRGTLKGPHGSELHKTEDDSGTKTTGKLFKGKPARYVSPPREGQPHSGGEASTSKGKKKGH</sequence>
<dbReference type="AlphaFoldDB" id="A0A6P8Z7F4"/>
<evidence type="ECO:0000313" key="4">
    <source>
        <dbReference type="RefSeq" id="XP_034242762.1"/>
    </source>
</evidence>
<feature type="signal peptide" evidence="2">
    <location>
        <begin position="1"/>
        <end position="23"/>
    </location>
</feature>
<protein>
    <submittedName>
        <fullName evidence="4">Uncharacterized protein LOC117646140</fullName>
    </submittedName>
</protein>
<dbReference type="RefSeq" id="XP_034242762.1">
    <property type="nucleotide sequence ID" value="XM_034386871.1"/>
</dbReference>
<gene>
    <name evidence="4" type="primary">LOC117646140</name>
</gene>